<dbReference type="OrthoDB" id="925066at2"/>
<comment type="caution">
    <text evidence="1">The sequence shown here is derived from an EMBL/GenBank/DDBJ whole genome shotgun (WGS) entry which is preliminary data.</text>
</comment>
<sequence length="490" mass="49812">MNRLLYPLIFICLLNGVGYCQPSDAVYASSQTNGNPHAGISSASVDNPQNAITNTISNTTDASFTKPNAKFTTLKATALSTLTGSASAWIQLAFVSTPTDAVVPANTTVYVKATTTAAGLLGLVGGAGLTFTAYSTNTGTANPVTIAAAPKIYYTADGNIYFAVKPTANFKSIRITLAAGAVLGDGSVDIYYAFYGPGATNDTNPFPFNVADCGLPNVDETESSGAVTLASFVSPGSAIDNSLTSATAFSITASIAGTMKQTFYFNGLSNAGDAVRIIFSKGSASALASIDIGSSLTIQAFNGAAFVGTATPFNELLSLNLLSSTLLGTSTNSITAYLTPKDAGGNPAVFDRVVVTFNVTASLLGSLLSGSANGFNIFDVRRVPIAPASSNITACTNIGIATLAASTTQSTIQNIGSFTYKWYSVLAGGSGTGGQNLALTGLTAVGQSSYYVDIQKSGCESSSTGSPSSRTKVTVNVVNPPVTPSVALTP</sequence>
<evidence type="ECO:0008006" key="3">
    <source>
        <dbReference type="Google" id="ProtNLM"/>
    </source>
</evidence>
<organism evidence="1 2">
    <name type="scientific">Dyadobacter frigoris</name>
    <dbReference type="NCBI Taxonomy" id="2576211"/>
    <lineage>
        <taxon>Bacteria</taxon>
        <taxon>Pseudomonadati</taxon>
        <taxon>Bacteroidota</taxon>
        <taxon>Cytophagia</taxon>
        <taxon>Cytophagales</taxon>
        <taxon>Spirosomataceae</taxon>
        <taxon>Dyadobacter</taxon>
    </lineage>
</organism>
<dbReference type="AlphaFoldDB" id="A0A4U6D6R2"/>
<dbReference type="EMBL" id="SZVO01000005">
    <property type="protein sequence ID" value="TKT91818.1"/>
    <property type="molecule type" value="Genomic_DNA"/>
</dbReference>
<evidence type="ECO:0000313" key="2">
    <source>
        <dbReference type="Proteomes" id="UP000304900"/>
    </source>
</evidence>
<proteinExistence type="predicted"/>
<evidence type="ECO:0000313" key="1">
    <source>
        <dbReference type="EMBL" id="TKT91818.1"/>
    </source>
</evidence>
<protein>
    <recommendedName>
        <fullName evidence="3">Ig-like domain-containing protein</fullName>
    </recommendedName>
</protein>
<keyword evidence="2" id="KW-1185">Reference proteome</keyword>
<reference evidence="1 2" key="1">
    <citation type="submission" date="2019-05" db="EMBL/GenBank/DDBJ databases">
        <title>Dyadobacter AR-3-8 sp. nov., isolated from arctic soil.</title>
        <authorList>
            <person name="Chaudhary D.K."/>
        </authorList>
    </citation>
    <scope>NUCLEOTIDE SEQUENCE [LARGE SCALE GENOMIC DNA]</scope>
    <source>
        <strain evidence="1 2">AR-3-8</strain>
    </source>
</reference>
<dbReference type="Proteomes" id="UP000304900">
    <property type="component" value="Unassembled WGS sequence"/>
</dbReference>
<accession>A0A4U6D6R2</accession>
<gene>
    <name evidence="1" type="ORF">FDK13_11720</name>
</gene>
<dbReference type="RefSeq" id="WP_137340188.1">
    <property type="nucleotide sequence ID" value="NZ_SZVO01000005.1"/>
</dbReference>
<name>A0A4U6D6R2_9BACT</name>